<gene>
    <name evidence="3" type="primary">13</name>
    <name evidence="3" type="ORF">SEA_MARSHAWN_13</name>
</gene>
<reference evidence="3 4" key="1">
    <citation type="submission" date="2019-08" db="EMBL/GenBank/DDBJ databases">
        <authorList>
            <person name="Tisher V."/>
            <person name="Wilcox J."/>
            <person name="Boggs D."/>
            <person name="Byrne M."/>
            <person name="Copriviza J."/>
            <person name="deSilva C."/>
            <person name="Devereaux C."/>
            <person name="Hart C."/>
            <person name="Holyfield W."/>
            <person name="Sciammas C."/>
            <person name="Splaine-Duchscherer K."/>
            <person name="Bonilla C."/>
            <person name="Ettinger A.-S.H."/>
            <person name="Ettinger W.F."/>
            <person name="Haydock J."/>
            <person name="Anders K.R."/>
            <person name="Garlena R.A."/>
            <person name="Russell D.A."/>
            <person name="Pope W.H."/>
            <person name="Jacobs-Sera D."/>
            <person name="Hatfull G.F."/>
        </authorList>
    </citation>
    <scope>NUCLEOTIDE SEQUENCE [LARGE SCALE GENOMIC DNA]</scope>
</reference>
<evidence type="ECO:0000256" key="1">
    <source>
        <dbReference type="SAM" id="Coils"/>
    </source>
</evidence>
<dbReference type="RefSeq" id="YP_009953506.1">
    <property type="nucleotide sequence ID" value="NC_051623.1"/>
</dbReference>
<evidence type="ECO:0000313" key="3">
    <source>
        <dbReference type="EMBL" id="QFP94799.1"/>
    </source>
</evidence>
<keyword evidence="1" id="KW-0175">Coiled coil</keyword>
<organism evidence="3 4">
    <name type="scientific">Mycobacterium phage Marshawn</name>
    <dbReference type="NCBI Taxonomy" id="2652423"/>
    <lineage>
        <taxon>Viruses</taxon>
        <taxon>Duplodnaviria</taxon>
        <taxon>Heunggongvirae</taxon>
        <taxon>Uroviricota</taxon>
        <taxon>Caudoviricetes</taxon>
        <taxon>Weiservirinae</taxon>
        <taxon>Anayavirus</taxon>
        <taxon>Anayavirus marshawn</taxon>
    </lineage>
</organism>
<feature type="compositionally biased region" description="Basic and acidic residues" evidence="2">
    <location>
        <begin position="14"/>
        <end position="31"/>
    </location>
</feature>
<dbReference type="Proteomes" id="UP000325974">
    <property type="component" value="Segment"/>
</dbReference>
<feature type="region of interest" description="Disordered" evidence="2">
    <location>
        <begin position="1"/>
        <end position="44"/>
    </location>
</feature>
<dbReference type="EMBL" id="MN284895">
    <property type="protein sequence ID" value="QFP94799.1"/>
    <property type="molecule type" value="Genomic_DNA"/>
</dbReference>
<evidence type="ECO:0000256" key="2">
    <source>
        <dbReference type="SAM" id="MobiDB-lite"/>
    </source>
</evidence>
<feature type="coiled-coil region" evidence="1">
    <location>
        <begin position="66"/>
        <end position="93"/>
    </location>
</feature>
<protein>
    <submittedName>
        <fullName evidence="3">Scaffolding protein</fullName>
    </submittedName>
</protein>
<feature type="compositionally biased region" description="Basic and acidic residues" evidence="2">
    <location>
        <begin position="130"/>
        <end position="143"/>
    </location>
</feature>
<proteinExistence type="predicted"/>
<feature type="region of interest" description="Disordered" evidence="2">
    <location>
        <begin position="129"/>
        <end position="184"/>
    </location>
</feature>
<keyword evidence="4" id="KW-1185">Reference proteome</keyword>
<feature type="compositionally biased region" description="Basic and acidic residues" evidence="2">
    <location>
        <begin position="169"/>
        <end position="184"/>
    </location>
</feature>
<accession>A0A5P8D8X5</accession>
<sequence length="184" mass="19168">MADGEAPETTDAPEGGKPEAKPEGGKPEGGKPDAPTGGEGKTYTQAELDALLAPLQSAATELSQIKEGEKTELQKAIERADAAEKRAETVEFTSMRERIANREGKIVPVASLTGKTEAELLASADALIAWRDEHAPKPPEPPKQKRNPSGSGGGFKSGATGGDSASTDPKVRAAEALRRLRSGE</sequence>
<dbReference type="KEGG" id="vg:60324981"/>
<feature type="compositionally biased region" description="Gly residues" evidence="2">
    <location>
        <begin position="150"/>
        <end position="161"/>
    </location>
</feature>
<name>A0A5P8D8X5_9CAUD</name>
<evidence type="ECO:0000313" key="4">
    <source>
        <dbReference type="Proteomes" id="UP000325974"/>
    </source>
</evidence>
<dbReference type="GeneID" id="60324981"/>